<evidence type="ECO:0000259" key="2">
    <source>
        <dbReference type="Pfam" id="PF08327"/>
    </source>
</evidence>
<gene>
    <name evidence="3" type="ORF">GCM10008942_14150</name>
</gene>
<keyword evidence="4" id="KW-1185">Reference proteome</keyword>
<dbReference type="RefSeq" id="WP_208393775.1">
    <property type="nucleotide sequence ID" value="NZ_BAAADD010000003.1"/>
</dbReference>
<evidence type="ECO:0000313" key="3">
    <source>
        <dbReference type="EMBL" id="GAA0566826.1"/>
    </source>
</evidence>
<feature type="domain" description="Activator of Hsp90 ATPase homologue 1/2-like C-terminal" evidence="2">
    <location>
        <begin position="20"/>
        <end position="154"/>
    </location>
</feature>
<dbReference type="Gene3D" id="3.30.530.20">
    <property type="match status" value="2"/>
</dbReference>
<dbReference type="Pfam" id="PF08327">
    <property type="entry name" value="AHSA1"/>
    <property type="match status" value="2"/>
</dbReference>
<reference evidence="3 4" key="1">
    <citation type="journal article" date="2019" name="Int. J. Syst. Evol. Microbiol.">
        <title>The Global Catalogue of Microorganisms (GCM) 10K type strain sequencing project: providing services to taxonomists for standard genome sequencing and annotation.</title>
        <authorList>
            <consortium name="The Broad Institute Genomics Platform"/>
            <consortium name="The Broad Institute Genome Sequencing Center for Infectious Disease"/>
            <person name="Wu L."/>
            <person name="Ma J."/>
        </authorList>
    </citation>
    <scope>NUCLEOTIDE SEQUENCE [LARGE SCALE GENOMIC DNA]</scope>
    <source>
        <strain evidence="3 4">JCM 15089</strain>
    </source>
</reference>
<dbReference type="CDD" id="cd08894">
    <property type="entry name" value="SRPBCC_CalC_Aha1-like_1"/>
    <property type="match status" value="1"/>
</dbReference>
<sequence>MDAGNSLADRTLVVSRTIEAPRALVFDAFTDPDHLARWWGPDGFTTTTSAFDMRPGGVWRFVMHGPDGRDYNNYVVYDEIVPPERLVFHHLGDAEPGLEKVHHSTTIRFEDLGGRTRITLTAVFPTAEEMAMVVREHKADKGGEQTLGRLAAMLDEDVFVFTRRLAAPRETVWRMWTEAEHLARWWGPKNFEWISGTLDLRPGGVFHYGMKGPSDMEMWGKFVFHEIVPPERLVYTNSFSDAQGGLTRAPWFADWPLEVYNILTLAADGDGTVVTLRGAPIHAGEAERARFRTMKTSMTQGFTGTFDQLETYLKTGAGR</sequence>
<comment type="caution">
    <text evidence="3">The sequence shown here is derived from an EMBL/GenBank/DDBJ whole genome shotgun (WGS) entry which is preliminary data.</text>
</comment>
<accession>A0ABN1EJ61</accession>
<dbReference type="SUPFAM" id="SSF55961">
    <property type="entry name" value="Bet v1-like"/>
    <property type="match status" value="2"/>
</dbReference>
<dbReference type="EMBL" id="BAAADD010000003">
    <property type="protein sequence ID" value="GAA0566826.1"/>
    <property type="molecule type" value="Genomic_DNA"/>
</dbReference>
<dbReference type="PANTHER" id="PTHR36929:SF5">
    <property type="entry name" value="BLR6751 PROTEIN"/>
    <property type="match status" value="1"/>
</dbReference>
<evidence type="ECO:0000256" key="1">
    <source>
        <dbReference type="ARBA" id="ARBA00006817"/>
    </source>
</evidence>
<name>A0ABN1EJ61_9PROT</name>
<dbReference type="InterPro" id="IPR013538">
    <property type="entry name" value="ASHA1/2-like_C"/>
</dbReference>
<dbReference type="InterPro" id="IPR023393">
    <property type="entry name" value="START-like_dom_sf"/>
</dbReference>
<dbReference type="PANTHER" id="PTHR36929">
    <property type="entry name" value="ATTACHMENT SUBUNIT, PUTATIVE-RELATED"/>
    <property type="match status" value="1"/>
</dbReference>
<feature type="domain" description="Activator of Hsp90 ATPase homologue 1/2-like C-terminal" evidence="2">
    <location>
        <begin position="166"/>
        <end position="314"/>
    </location>
</feature>
<organism evidence="3 4">
    <name type="scientific">Rhizomicrobium electricum</name>
    <dbReference type="NCBI Taxonomy" id="480070"/>
    <lineage>
        <taxon>Bacteria</taxon>
        <taxon>Pseudomonadati</taxon>
        <taxon>Pseudomonadota</taxon>
        <taxon>Alphaproteobacteria</taxon>
        <taxon>Micropepsales</taxon>
        <taxon>Micropepsaceae</taxon>
        <taxon>Rhizomicrobium</taxon>
    </lineage>
</organism>
<evidence type="ECO:0000313" key="4">
    <source>
        <dbReference type="Proteomes" id="UP001499951"/>
    </source>
</evidence>
<dbReference type="CDD" id="cd07814">
    <property type="entry name" value="SRPBCC_CalC_Aha1-like"/>
    <property type="match status" value="1"/>
</dbReference>
<protein>
    <recommendedName>
        <fullName evidence="2">Activator of Hsp90 ATPase homologue 1/2-like C-terminal domain-containing protein</fullName>
    </recommendedName>
</protein>
<dbReference type="Proteomes" id="UP001499951">
    <property type="component" value="Unassembled WGS sequence"/>
</dbReference>
<proteinExistence type="inferred from homology"/>
<comment type="similarity">
    <text evidence="1">Belongs to the AHA1 family.</text>
</comment>